<dbReference type="PIRSF" id="PIRSF010361">
    <property type="entry name" value="UCP010361"/>
    <property type="match status" value="1"/>
</dbReference>
<feature type="transmembrane region" description="Helical" evidence="9">
    <location>
        <begin position="318"/>
        <end position="338"/>
    </location>
</feature>
<dbReference type="AlphaFoldDB" id="A0A1R4F6E9"/>
<evidence type="ECO:0000256" key="9">
    <source>
        <dbReference type="SAM" id="Phobius"/>
    </source>
</evidence>
<dbReference type="Pfam" id="PF09594">
    <property type="entry name" value="GT87"/>
    <property type="match status" value="1"/>
</dbReference>
<protein>
    <submittedName>
        <fullName evidence="10">Transmembrane protein</fullName>
    </submittedName>
</protein>
<evidence type="ECO:0000256" key="3">
    <source>
        <dbReference type="ARBA" id="ARBA00022679"/>
    </source>
</evidence>
<proteinExistence type="inferred from homology"/>
<reference evidence="10 11" key="1">
    <citation type="submission" date="2017-02" db="EMBL/GenBank/DDBJ databases">
        <authorList>
            <person name="Peterson S.W."/>
        </authorList>
    </citation>
    <scope>NUCLEOTIDE SEQUENCE [LARGE SCALE GENOMIC DNA]</scope>
    <source>
        <strain evidence="10 11">B Ar 00.02</strain>
    </source>
</reference>
<accession>A0A1R4F6E9</accession>
<keyword evidence="3" id="KW-0808">Transferase</keyword>
<organism evidence="10 11">
    <name type="scientific">Arthrobacter rhombi</name>
    <dbReference type="NCBI Taxonomy" id="71253"/>
    <lineage>
        <taxon>Bacteria</taxon>
        <taxon>Bacillati</taxon>
        <taxon>Actinomycetota</taxon>
        <taxon>Actinomycetes</taxon>
        <taxon>Micrococcales</taxon>
        <taxon>Micrococcaceae</taxon>
        <taxon>Arthrobacter</taxon>
    </lineage>
</organism>
<evidence type="ECO:0000256" key="6">
    <source>
        <dbReference type="ARBA" id="ARBA00023136"/>
    </source>
</evidence>
<evidence type="ECO:0000313" key="10">
    <source>
        <dbReference type="EMBL" id="SJM51421.1"/>
    </source>
</evidence>
<feature type="transmembrane region" description="Helical" evidence="9">
    <location>
        <begin position="151"/>
        <end position="184"/>
    </location>
</feature>
<comment type="similarity">
    <text evidence="7">Belongs to the glycosyltransferase 87 family.</text>
</comment>
<dbReference type="Proteomes" id="UP000195913">
    <property type="component" value="Unassembled WGS sequence"/>
</dbReference>
<feature type="transmembrane region" description="Helical" evidence="9">
    <location>
        <begin position="119"/>
        <end position="139"/>
    </location>
</feature>
<dbReference type="InterPro" id="IPR016570">
    <property type="entry name" value="UCP010361"/>
</dbReference>
<evidence type="ECO:0000313" key="11">
    <source>
        <dbReference type="Proteomes" id="UP000195913"/>
    </source>
</evidence>
<feature type="transmembrane region" description="Helical" evidence="9">
    <location>
        <begin position="190"/>
        <end position="217"/>
    </location>
</feature>
<keyword evidence="2" id="KW-1003">Cell membrane</keyword>
<evidence type="ECO:0000256" key="1">
    <source>
        <dbReference type="ARBA" id="ARBA00004651"/>
    </source>
</evidence>
<dbReference type="GO" id="GO:0016758">
    <property type="term" value="F:hexosyltransferase activity"/>
    <property type="evidence" value="ECO:0007669"/>
    <property type="project" value="InterPro"/>
</dbReference>
<keyword evidence="5 9" id="KW-1133">Transmembrane helix</keyword>
<evidence type="ECO:0000256" key="2">
    <source>
        <dbReference type="ARBA" id="ARBA00022475"/>
    </source>
</evidence>
<evidence type="ECO:0000256" key="5">
    <source>
        <dbReference type="ARBA" id="ARBA00022989"/>
    </source>
</evidence>
<gene>
    <name evidence="10" type="ORF">FM101_02435</name>
</gene>
<feature type="transmembrane region" description="Helical" evidence="9">
    <location>
        <begin position="26"/>
        <end position="47"/>
    </location>
</feature>
<feature type="transmembrane region" description="Helical" evidence="9">
    <location>
        <begin position="95"/>
        <end position="113"/>
    </location>
</feature>
<evidence type="ECO:0000256" key="7">
    <source>
        <dbReference type="ARBA" id="ARBA00024033"/>
    </source>
</evidence>
<keyword evidence="4 9" id="KW-0812">Transmembrane</keyword>
<evidence type="ECO:0000256" key="8">
    <source>
        <dbReference type="SAM" id="MobiDB-lite"/>
    </source>
</evidence>
<keyword evidence="11" id="KW-1185">Reference proteome</keyword>
<feature type="transmembrane region" description="Helical" evidence="9">
    <location>
        <begin position="293"/>
        <end position="311"/>
    </location>
</feature>
<keyword evidence="6 9" id="KW-0472">Membrane</keyword>
<sequence length="471" mass="51906">MLRRLTEVIGGPLGRFSSPGRVSPGFFTIERVLVALTIVAAIVAILAKNMCRTLGWGGSNAYIWACYSDWSALFTARGFDTNAFAPFADGAHFEYPVLMSAVASFAALLVVPGDYDRTLAFFDVNLLMVVVLWFIIVIATSRAAGRRPWDAAMVALAPGMILASTINWDLWAVAFLALALLAFAREKPLLAGILIGLGASMKVYPILFLGVVLVLALRTGRWRPLLIVSAGTAGSWLLVNLPFMIANFGAWSYFLEFTRDRGAGLSSLWHAWNVTATVLPGAPTFTSEVINSAAFWLFAASCAGIAVLGLLASRRPRVASLLFLVVAAFVLFNKVYSPQFVVWLIPLAALAWPRWRDFLIWQLVEALHFWAIWMYLYTGSTSVKEQNTFPEAFYVLAVAAHMLATAYLMYRVARSIWDPQTDPVRRVGQDDPQAGPYAGAERDPLPAFRWIGRPRRKRVHQTVEPPAAQSP</sequence>
<comment type="subcellular location">
    <subcellularLocation>
        <location evidence="1">Cell membrane</location>
        <topology evidence="1">Multi-pass membrane protein</topology>
    </subcellularLocation>
</comment>
<dbReference type="InterPro" id="IPR018584">
    <property type="entry name" value="GT87"/>
</dbReference>
<feature type="transmembrane region" description="Helical" evidence="9">
    <location>
        <begin position="389"/>
        <end position="410"/>
    </location>
</feature>
<feature type="transmembrane region" description="Helical" evidence="9">
    <location>
        <begin position="358"/>
        <end position="377"/>
    </location>
</feature>
<dbReference type="GO" id="GO:0005886">
    <property type="term" value="C:plasma membrane"/>
    <property type="evidence" value="ECO:0007669"/>
    <property type="project" value="UniProtKB-SubCell"/>
</dbReference>
<evidence type="ECO:0000256" key="4">
    <source>
        <dbReference type="ARBA" id="ARBA00022692"/>
    </source>
</evidence>
<feature type="transmembrane region" description="Helical" evidence="9">
    <location>
        <begin position="224"/>
        <end position="245"/>
    </location>
</feature>
<feature type="region of interest" description="Disordered" evidence="8">
    <location>
        <begin position="423"/>
        <end position="447"/>
    </location>
</feature>
<dbReference type="EMBL" id="FUHW01000012">
    <property type="protein sequence ID" value="SJM51421.1"/>
    <property type="molecule type" value="Genomic_DNA"/>
</dbReference>
<name>A0A1R4F6E9_9MICC</name>